<name>A0A9Q0FD63_9ROSI</name>
<dbReference type="Proteomes" id="UP001141552">
    <property type="component" value="Unassembled WGS sequence"/>
</dbReference>
<evidence type="ECO:0000313" key="2">
    <source>
        <dbReference type="EMBL" id="KAJ4828560.1"/>
    </source>
</evidence>
<evidence type="ECO:0000256" key="1">
    <source>
        <dbReference type="SAM" id="MobiDB-lite"/>
    </source>
</evidence>
<evidence type="ECO:0000313" key="3">
    <source>
        <dbReference type="Proteomes" id="UP001141552"/>
    </source>
</evidence>
<gene>
    <name evidence="2" type="ORF">Tsubulata_020284</name>
</gene>
<feature type="compositionally biased region" description="Basic residues" evidence="1">
    <location>
        <begin position="125"/>
        <end position="136"/>
    </location>
</feature>
<keyword evidence="3" id="KW-1185">Reference proteome</keyword>
<organism evidence="2 3">
    <name type="scientific">Turnera subulata</name>
    <dbReference type="NCBI Taxonomy" id="218843"/>
    <lineage>
        <taxon>Eukaryota</taxon>
        <taxon>Viridiplantae</taxon>
        <taxon>Streptophyta</taxon>
        <taxon>Embryophyta</taxon>
        <taxon>Tracheophyta</taxon>
        <taxon>Spermatophyta</taxon>
        <taxon>Magnoliopsida</taxon>
        <taxon>eudicotyledons</taxon>
        <taxon>Gunneridae</taxon>
        <taxon>Pentapetalae</taxon>
        <taxon>rosids</taxon>
        <taxon>fabids</taxon>
        <taxon>Malpighiales</taxon>
        <taxon>Passifloraceae</taxon>
        <taxon>Turnera</taxon>
    </lineage>
</organism>
<reference evidence="2" key="2">
    <citation type="journal article" date="2023" name="Plants (Basel)">
        <title>Annotation of the Turnera subulata (Passifloraceae) Draft Genome Reveals the S-Locus Evolved after the Divergence of Turneroideae from Passifloroideae in a Stepwise Manner.</title>
        <authorList>
            <person name="Henning P.M."/>
            <person name="Roalson E.H."/>
            <person name="Mir W."/>
            <person name="McCubbin A.G."/>
            <person name="Shore J.S."/>
        </authorList>
    </citation>
    <scope>NUCLEOTIDE SEQUENCE</scope>
    <source>
        <strain evidence="2">F60SS</strain>
    </source>
</reference>
<sequence length="136" mass="14577">MSAAICKYQGSKIVSRTLTLSQTERGKKNHSFSLKSRTLTSKPPLPFHSTVYHKSPPCSASSFAFLSIILPNSSLLLQPPSVPPLSSPPHVLLVTASTISLPQLTAATAASFLSLSLPRSSPTKNTRRRSRANGHV</sequence>
<dbReference type="AlphaFoldDB" id="A0A9Q0FD63"/>
<feature type="region of interest" description="Disordered" evidence="1">
    <location>
        <begin position="117"/>
        <end position="136"/>
    </location>
</feature>
<dbReference type="EMBL" id="JAKUCV010006139">
    <property type="protein sequence ID" value="KAJ4828560.1"/>
    <property type="molecule type" value="Genomic_DNA"/>
</dbReference>
<proteinExistence type="predicted"/>
<accession>A0A9Q0FD63</accession>
<protein>
    <submittedName>
        <fullName evidence="2">Uncharacterized protein</fullName>
    </submittedName>
</protein>
<comment type="caution">
    <text evidence="2">The sequence shown here is derived from an EMBL/GenBank/DDBJ whole genome shotgun (WGS) entry which is preliminary data.</text>
</comment>
<reference evidence="2" key="1">
    <citation type="submission" date="2022-02" db="EMBL/GenBank/DDBJ databases">
        <authorList>
            <person name="Henning P.M."/>
            <person name="McCubbin A.G."/>
            <person name="Shore J.S."/>
        </authorList>
    </citation>
    <scope>NUCLEOTIDE SEQUENCE</scope>
    <source>
        <strain evidence="2">F60SS</strain>
        <tissue evidence="2">Leaves</tissue>
    </source>
</reference>